<dbReference type="AlphaFoldDB" id="S4P3R6"/>
<feature type="non-terminal residue" evidence="3">
    <location>
        <position position="150"/>
    </location>
</feature>
<feature type="transmembrane region" description="Helical" evidence="2">
    <location>
        <begin position="17"/>
        <end position="35"/>
    </location>
</feature>
<evidence type="ECO:0000256" key="1">
    <source>
        <dbReference type="SAM" id="MobiDB-lite"/>
    </source>
</evidence>
<dbReference type="PANTHER" id="PTHR16023:SF0">
    <property type="entry name" value="PROTEIN VAC14 HOMOLOG"/>
    <property type="match status" value="1"/>
</dbReference>
<feature type="region of interest" description="Disordered" evidence="1">
    <location>
        <begin position="59"/>
        <end position="102"/>
    </location>
</feature>
<accession>S4P3R6</accession>
<dbReference type="GO" id="GO:0010008">
    <property type="term" value="C:endosome membrane"/>
    <property type="evidence" value="ECO:0007669"/>
    <property type="project" value="TreeGrafter"/>
</dbReference>
<keyword evidence="2" id="KW-0472">Membrane</keyword>
<keyword evidence="2" id="KW-1133">Transmembrane helix</keyword>
<dbReference type="InterPro" id="IPR026825">
    <property type="entry name" value="Vac14"/>
</dbReference>
<organism evidence="3">
    <name type="scientific">Pararge aegeria</name>
    <name type="common">speckled wood butterfly</name>
    <dbReference type="NCBI Taxonomy" id="116150"/>
    <lineage>
        <taxon>Eukaryota</taxon>
        <taxon>Metazoa</taxon>
        <taxon>Ecdysozoa</taxon>
        <taxon>Arthropoda</taxon>
        <taxon>Hexapoda</taxon>
        <taxon>Insecta</taxon>
        <taxon>Pterygota</taxon>
        <taxon>Neoptera</taxon>
        <taxon>Endopterygota</taxon>
        <taxon>Lepidoptera</taxon>
        <taxon>Glossata</taxon>
        <taxon>Ditrysia</taxon>
        <taxon>Papilionoidea</taxon>
        <taxon>Nymphalidae</taxon>
        <taxon>Satyrinae</taxon>
        <taxon>Satyrini</taxon>
        <taxon>Parargina</taxon>
        <taxon>Pararge</taxon>
    </lineage>
</organism>
<evidence type="ECO:0000256" key="2">
    <source>
        <dbReference type="SAM" id="Phobius"/>
    </source>
</evidence>
<feature type="non-terminal residue" evidence="3">
    <location>
        <position position="1"/>
    </location>
</feature>
<dbReference type="GO" id="GO:0006661">
    <property type="term" value="P:phosphatidylinositol biosynthetic process"/>
    <property type="evidence" value="ECO:0007669"/>
    <property type="project" value="InterPro"/>
</dbReference>
<keyword evidence="2" id="KW-0812">Transmembrane</keyword>
<protein>
    <submittedName>
        <fullName evidence="3">Protein VAC14-like protein</fullName>
    </submittedName>
</protein>
<dbReference type="InterPro" id="IPR016024">
    <property type="entry name" value="ARM-type_fold"/>
</dbReference>
<sequence length="150" mass="16202">TAVSWLKEFAELSGARVLPFASGVLLAALPCLAYTDEPRKKIRETAATVNLQLTKLVSEMSESRASSEGPPTNVPPVEGAPTKETPAEGPVTEGAEDEGPPRLNLEAVVGVLTQMLHHSSVHTKVAALDWILHLYNKLPSEMYLQTELVF</sequence>
<name>S4P3R6_9NEOP</name>
<dbReference type="SUPFAM" id="SSF48371">
    <property type="entry name" value="ARM repeat"/>
    <property type="match status" value="1"/>
</dbReference>
<evidence type="ECO:0000313" key="3">
    <source>
        <dbReference type="EMBL" id="JAA83183.1"/>
    </source>
</evidence>
<dbReference type="GO" id="GO:0070772">
    <property type="term" value="C:PAS complex"/>
    <property type="evidence" value="ECO:0007669"/>
    <property type="project" value="InterPro"/>
</dbReference>
<reference evidence="3" key="2">
    <citation type="submission" date="2013-05" db="EMBL/GenBank/DDBJ databases">
        <authorList>
            <person name="Carter J.-M."/>
            <person name="Baker S.C."/>
            <person name="Pink R."/>
            <person name="Carter D.R.F."/>
            <person name="Collins A."/>
            <person name="Tomlin J."/>
            <person name="Gibbs M."/>
            <person name="Breuker C.J."/>
        </authorList>
    </citation>
    <scope>NUCLEOTIDE SEQUENCE</scope>
    <source>
        <tissue evidence="3">Ovary</tissue>
    </source>
</reference>
<proteinExistence type="predicted"/>
<dbReference type="EMBL" id="GAIX01009377">
    <property type="protein sequence ID" value="JAA83183.1"/>
    <property type="molecule type" value="Transcribed_RNA"/>
</dbReference>
<dbReference type="PANTHER" id="PTHR16023">
    <property type="entry name" value="TAX1 BINDING PROTEIN-RELATED"/>
    <property type="match status" value="1"/>
</dbReference>
<reference evidence="3" key="1">
    <citation type="journal article" date="2013" name="BMC Genomics">
        <title>Unscrambling butterfly oogenesis.</title>
        <authorList>
            <person name="Carter J.M."/>
            <person name="Baker S.C."/>
            <person name="Pink R."/>
            <person name="Carter D.R."/>
            <person name="Collins A."/>
            <person name="Tomlin J."/>
            <person name="Gibbs M."/>
            <person name="Breuker C.J."/>
        </authorList>
    </citation>
    <scope>NUCLEOTIDE SEQUENCE</scope>
    <source>
        <tissue evidence="3">Ovary</tissue>
    </source>
</reference>